<keyword evidence="2" id="KW-1185">Reference proteome</keyword>
<organism evidence="1 2">
    <name type="scientific">Plakobranchus ocellatus</name>
    <dbReference type="NCBI Taxonomy" id="259542"/>
    <lineage>
        <taxon>Eukaryota</taxon>
        <taxon>Metazoa</taxon>
        <taxon>Spiralia</taxon>
        <taxon>Lophotrochozoa</taxon>
        <taxon>Mollusca</taxon>
        <taxon>Gastropoda</taxon>
        <taxon>Heterobranchia</taxon>
        <taxon>Euthyneura</taxon>
        <taxon>Panpulmonata</taxon>
        <taxon>Sacoglossa</taxon>
        <taxon>Placobranchoidea</taxon>
        <taxon>Plakobranchidae</taxon>
        <taxon>Plakobranchus</taxon>
    </lineage>
</organism>
<reference evidence="1 2" key="1">
    <citation type="journal article" date="2021" name="Elife">
        <title>Chloroplast acquisition without the gene transfer in kleptoplastic sea slugs, Plakobranchus ocellatus.</title>
        <authorList>
            <person name="Maeda T."/>
            <person name="Takahashi S."/>
            <person name="Yoshida T."/>
            <person name="Shimamura S."/>
            <person name="Takaki Y."/>
            <person name="Nagai Y."/>
            <person name="Toyoda A."/>
            <person name="Suzuki Y."/>
            <person name="Arimoto A."/>
            <person name="Ishii H."/>
            <person name="Satoh N."/>
            <person name="Nishiyama T."/>
            <person name="Hasebe M."/>
            <person name="Maruyama T."/>
            <person name="Minagawa J."/>
            <person name="Obokata J."/>
            <person name="Shigenobu S."/>
        </authorList>
    </citation>
    <scope>NUCLEOTIDE SEQUENCE [LARGE SCALE GENOMIC DNA]</scope>
</reference>
<accession>A0AAV3YQS7</accession>
<evidence type="ECO:0000313" key="2">
    <source>
        <dbReference type="Proteomes" id="UP000735302"/>
    </source>
</evidence>
<protein>
    <submittedName>
        <fullName evidence="1">Uncharacterized protein</fullName>
    </submittedName>
</protein>
<dbReference type="Proteomes" id="UP000735302">
    <property type="component" value="Unassembled WGS sequence"/>
</dbReference>
<dbReference type="AlphaFoldDB" id="A0AAV3YQS7"/>
<gene>
    <name evidence="1" type="ORF">PoB_001199500</name>
</gene>
<comment type="caution">
    <text evidence="1">The sequence shown here is derived from an EMBL/GenBank/DDBJ whole genome shotgun (WGS) entry which is preliminary data.</text>
</comment>
<name>A0AAV3YQS7_9GAST</name>
<sequence length="87" mass="9786">MGPNYTVLNTQMARLGKMFGFIISQLTATIGTIEQTWTEAEGKQYRNKVNLRACLEPEKISNASKKSLFTKAEKWHPGFSEHIVVGL</sequence>
<proteinExistence type="predicted"/>
<evidence type="ECO:0000313" key="1">
    <source>
        <dbReference type="EMBL" id="GFN85489.1"/>
    </source>
</evidence>
<dbReference type="EMBL" id="BLXT01001415">
    <property type="protein sequence ID" value="GFN85489.1"/>
    <property type="molecule type" value="Genomic_DNA"/>
</dbReference>